<dbReference type="PANTHER" id="PTHR39394">
    <property type="entry name" value="YALI0E31793P"/>
    <property type="match status" value="1"/>
</dbReference>
<dbReference type="PANTHER" id="PTHR39394:SF1">
    <property type="entry name" value="DNAJ HOMOLOGUE SUBFAMILY C MEMBER 28 CONSERVED DOMAIN-CONTAINING PROTEIN"/>
    <property type="match status" value="1"/>
</dbReference>
<feature type="domain" description="DnaJ homologue subfamily C member 28 conserved" evidence="2">
    <location>
        <begin position="246"/>
        <end position="316"/>
    </location>
</feature>
<evidence type="ECO:0000256" key="1">
    <source>
        <dbReference type="SAM" id="MobiDB-lite"/>
    </source>
</evidence>
<evidence type="ECO:0000313" key="4">
    <source>
        <dbReference type="Proteomes" id="UP001219567"/>
    </source>
</evidence>
<dbReference type="Pfam" id="PF09350">
    <property type="entry name" value="DJC28_CD"/>
    <property type="match status" value="1"/>
</dbReference>
<protein>
    <recommendedName>
        <fullName evidence="2">DnaJ homologue subfamily C member 28 conserved domain-containing protein</fullName>
    </recommendedName>
</protein>
<feature type="compositionally biased region" description="Basic and acidic residues" evidence="1">
    <location>
        <begin position="200"/>
        <end position="213"/>
    </location>
</feature>
<dbReference type="AlphaFoldDB" id="A0AAJ5YXW3"/>
<feature type="region of interest" description="Disordered" evidence="1">
    <location>
        <begin position="187"/>
        <end position="233"/>
    </location>
</feature>
<organism evidence="3 4">
    <name type="scientific">Malassezia yamatoensis</name>
    <dbReference type="NCBI Taxonomy" id="253288"/>
    <lineage>
        <taxon>Eukaryota</taxon>
        <taxon>Fungi</taxon>
        <taxon>Dikarya</taxon>
        <taxon>Basidiomycota</taxon>
        <taxon>Ustilaginomycotina</taxon>
        <taxon>Malasseziomycetes</taxon>
        <taxon>Malasseziales</taxon>
        <taxon>Malasseziaceae</taxon>
        <taxon>Malassezia</taxon>
    </lineage>
</organism>
<proteinExistence type="predicted"/>
<gene>
    <name evidence="3" type="ORF">MYAM1_002382</name>
</gene>
<name>A0AAJ5YXW3_9BASI</name>
<dbReference type="InterPro" id="IPR018961">
    <property type="entry name" value="DnaJ_homolog_subfam-C_membr-28"/>
</dbReference>
<dbReference type="Proteomes" id="UP001219567">
    <property type="component" value="Chromosome 3"/>
</dbReference>
<reference evidence="3 4" key="1">
    <citation type="submission" date="2023-03" db="EMBL/GenBank/DDBJ databases">
        <title>Mating type loci evolution in Malassezia.</title>
        <authorList>
            <person name="Coelho M.A."/>
        </authorList>
    </citation>
    <scope>NUCLEOTIDE SEQUENCE [LARGE SCALE GENOMIC DNA]</scope>
    <source>
        <strain evidence="3 4">CBS 9725</strain>
    </source>
</reference>
<dbReference type="EMBL" id="CP119945">
    <property type="protein sequence ID" value="WFC99637.1"/>
    <property type="molecule type" value="Genomic_DNA"/>
</dbReference>
<evidence type="ECO:0000313" key="3">
    <source>
        <dbReference type="EMBL" id="WFC99637.1"/>
    </source>
</evidence>
<accession>A0AAJ5YXW3</accession>
<keyword evidence="4" id="KW-1185">Reference proteome</keyword>
<sequence>MLCRNAAAARTTQRRCSSLIRSQLRSFESVSDKLFRDAENEEEAERHAEAKSCRFMRASEPVWAGEERVQDTVLRMLEDKYKPLRTSENRLEAEKKQLAKVPRPTLRPPSAQDQEGANGVLIRRTGNNPWDLFYSASPKNEARVYRSKKSIDVSPIVSDMKQELNKIGMSPHQLPRDDPKAMGKIRESLRSSAKQTRIKSAVDRSYRYPDQKNAKVQAESREDDDKDKEDKPLLGVVSAAKGMAGIAEMKIEEAIRKGTFKQNSLRGKPIPYDSNEGNAHLQREEFILNRMVQRQNAAPPFVEMNMDMKKEERALRQNIQAAWICRAILDLEANAAYSSMEPVVVHWIENDASPSDIPEFTFDAHTDGQKSLIAWARDFRDGRWVYEQRNYHEAAVQQLNQTIRRYNNIAPYFARRLLYTKQGFIQDVLDRAFPLLIEAASARLRGLQQAKRKTTV</sequence>
<evidence type="ECO:0000259" key="2">
    <source>
        <dbReference type="Pfam" id="PF09350"/>
    </source>
</evidence>